<dbReference type="InterPro" id="IPR001360">
    <property type="entry name" value="Glyco_hydro_1"/>
</dbReference>
<sequence>MEPYSSNKLDVQAAERALDFMYGWFLYPLVYGDYPRTMQSLVENRLPKFTEEQATM</sequence>
<gene>
    <name evidence="3" type="ORF">Sradi_3311800</name>
</gene>
<dbReference type="PANTHER" id="PTHR10353:SF318">
    <property type="entry name" value="BETA-GLUCOSIDASE 31-RELATED"/>
    <property type="match status" value="1"/>
</dbReference>
<dbReference type="SUPFAM" id="SSF51445">
    <property type="entry name" value="(Trans)glycosidases"/>
    <property type="match status" value="1"/>
</dbReference>
<comment type="caution">
    <text evidence="3">The sequence shown here is derived from an EMBL/GenBank/DDBJ whole genome shotgun (WGS) entry which is preliminary data.</text>
</comment>
<dbReference type="InterPro" id="IPR017853">
    <property type="entry name" value="GH"/>
</dbReference>
<evidence type="ECO:0000256" key="2">
    <source>
        <dbReference type="RuleBase" id="RU003690"/>
    </source>
</evidence>
<keyword evidence="3" id="KW-0378">Hydrolase</keyword>
<dbReference type="AlphaFoldDB" id="A0AAW2R2T1"/>
<dbReference type="PANTHER" id="PTHR10353">
    <property type="entry name" value="GLYCOSYL HYDROLASE"/>
    <property type="match status" value="1"/>
</dbReference>
<comment type="similarity">
    <text evidence="1 2">Belongs to the glycosyl hydrolase 1 family.</text>
</comment>
<organism evidence="3">
    <name type="scientific">Sesamum radiatum</name>
    <name type="common">Black benniseed</name>
    <dbReference type="NCBI Taxonomy" id="300843"/>
    <lineage>
        <taxon>Eukaryota</taxon>
        <taxon>Viridiplantae</taxon>
        <taxon>Streptophyta</taxon>
        <taxon>Embryophyta</taxon>
        <taxon>Tracheophyta</taxon>
        <taxon>Spermatophyta</taxon>
        <taxon>Magnoliopsida</taxon>
        <taxon>eudicotyledons</taxon>
        <taxon>Gunneridae</taxon>
        <taxon>Pentapetalae</taxon>
        <taxon>asterids</taxon>
        <taxon>lamiids</taxon>
        <taxon>Lamiales</taxon>
        <taxon>Pedaliaceae</taxon>
        <taxon>Sesamum</taxon>
    </lineage>
</organism>
<accession>A0AAW2R2T1</accession>
<dbReference type="GO" id="GO:0005975">
    <property type="term" value="P:carbohydrate metabolic process"/>
    <property type="evidence" value="ECO:0007669"/>
    <property type="project" value="InterPro"/>
</dbReference>
<evidence type="ECO:0000256" key="1">
    <source>
        <dbReference type="ARBA" id="ARBA00010838"/>
    </source>
</evidence>
<dbReference type="EMBL" id="JACGWJ010000014">
    <property type="protein sequence ID" value="KAL0373961.1"/>
    <property type="molecule type" value="Genomic_DNA"/>
</dbReference>
<proteinExistence type="inferred from homology"/>
<evidence type="ECO:0000313" key="3">
    <source>
        <dbReference type="EMBL" id="KAL0373961.1"/>
    </source>
</evidence>
<protein>
    <submittedName>
        <fullName evidence="3">Furcatin hydrolase</fullName>
    </submittedName>
</protein>
<feature type="non-terminal residue" evidence="3">
    <location>
        <position position="56"/>
    </location>
</feature>
<dbReference type="Pfam" id="PF00232">
    <property type="entry name" value="Glyco_hydro_1"/>
    <property type="match status" value="1"/>
</dbReference>
<reference evidence="3" key="2">
    <citation type="journal article" date="2024" name="Plant">
        <title>Genomic evolution and insights into agronomic trait innovations of Sesamum species.</title>
        <authorList>
            <person name="Miao H."/>
            <person name="Wang L."/>
            <person name="Qu L."/>
            <person name="Liu H."/>
            <person name="Sun Y."/>
            <person name="Le M."/>
            <person name="Wang Q."/>
            <person name="Wei S."/>
            <person name="Zheng Y."/>
            <person name="Lin W."/>
            <person name="Duan Y."/>
            <person name="Cao H."/>
            <person name="Xiong S."/>
            <person name="Wang X."/>
            <person name="Wei L."/>
            <person name="Li C."/>
            <person name="Ma Q."/>
            <person name="Ju M."/>
            <person name="Zhao R."/>
            <person name="Li G."/>
            <person name="Mu C."/>
            <person name="Tian Q."/>
            <person name="Mei H."/>
            <person name="Zhang T."/>
            <person name="Gao T."/>
            <person name="Zhang H."/>
        </authorList>
    </citation>
    <scope>NUCLEOTIDE SEQUENCE</scope>
    <source>
        <strain evidence="3">G02</strain>
    </source>
</reference>
<reference evidence="3" key="1">
    <citation type="submission" date="2020-06" db="EMBL/GenBank/DDBJ databases">
        <authorList>
            <person name="Li T."/>
            <person name="Hu X."/>
            <person name="Zhang T."/>
            <person name="Song X."/>
            <person name="Zhang H."/>
            <person name="Dai N."/>
            <person name="Sheng W."/>
            <person name="Hou X."/>
            <person name="Wei L."/>
        </authorList>
    </citation>
    <scope>NUCLEOTIDE SEQUENCE</scope>
    <source>
        <strain evidence="3">G02</strain>
        <tissue evidence="3">Leaf</tissue>
    </source>
</reference>
<name>A0AAW2R2T1_SESRA</name>
<dbReference type="Gene3D" id="3.20.20.80">
    <property type="entry name" value="Glycosidases"/>
    <property type="match status" value="1"/>
</dbReference>
<dbReference type="GO" id="GO:0008422">
    <property type="term" value="F:beta-glucosidase activity"/>
    <property type="evidence" value="ECO:0007669"/>
    <property type="project" value="TreeGrafter"/>
</dbReference>